<evidence type="ECO:0000256" key="7">
    <source>
        <dbReference type="ARBA" id="ARBA00023136"/>
    </source>
</evidence>
<dbReference type="InterPro" id="IPR003599">
    <property type="entry name" value="Ig_sub"/>
</dbReference>
<evidence type="ECO:0000256" key="6">
    <source>
        <dbReference type="ARBA" id="ARBA00022989"/>
    </source>
</evidence>
<keyword evidence="4" id="KW-0430">Lectin</keyword>
<protein>
    <recommendedName>
        <fullName evidence="14">Ig-like domain-containing protein</fullName>
    </recommendedName>
</protein>
<evidence type="ECO:0000256" key="9">
    <source>
        <dbReference type="ARBA" id="ARBA00023180"/>
    </source>
</evidence>
<dbReference type="Proteomes" id="UP000694398">
    <property type="component" value="Unassembled WGS sequence"/>
</dbReference>
<sequence>MLLPLLLLWVPGEGQGALQIAGPHLPSGCSFKSLKYRLQVPESVTVQEGQCVLVPCRFPDSPLSSSTVSVSGYWFREGANINHDDPVATNDPQRQVQERTRGRFHLLLDPQTKNCSLHIRDAQKRDKGSYFFRVDLGSLKWKYCADQVSVEVTALTHTPDILMPSTLAPCRPSNLTCSVPWACEQGTPPVFYWTSAVLTSQGPRTRHSSVLTLSPRPQDHGTNLTCHVMFPAAGVTVEQTVQLNVTGESSLLHFHAGKSKPMAELVLLAVMEGAVKILLLGLCLIILRVKVHRKKVKDPAADMDSITD</sequence>
<keyword evidence="6 12" id="KW-1133">Transmembrane helix</keyword>
<keyword evidence="3 13" id="KW-0732">Signal</keyword>
<dbReference type="Gene3D" id="2.60.40.10">
    <property type="entry name" value="Immunoglobulins"/>
    <property type="match status" value="2"/>
</dbReference>
<evidence type="ECO:0000256" key="8">
    <source>
        <dbReference type="ARBA" id="ARBA00023157"/>
    </source>
</evidence>
<keyword evidence="8" id="KW-1015">Disulfide bond</keyword>
<evidence type="ECO:0000256" key="1">
    <source>
        <dbReference type="ARBA" id="ARBA00004479"/>
    </source>
</evidence>
<proteinExistence type="inferred from homology"/>
<dbReference type="AlphaFoldDB" id="A0A8C2UN68"/>
<evidence type="ECO:0000259" key="14">
    <source>
        <dbReference type="PROSITE" id="PS50835"/>
    </source>
</evidence>
<reference evidence="15" key="1">
    <citation type="submission" date="2025-08" db="UniProtKB">
        <authorList>
            <consortium name="Ensembl"/>
        </authorList>
    </citation>
    <scope>IDENTIFICATION</scope>
</reference>
<dbReference type="InterPro" id="IPR013783">
    <property type="entry name" value="Ig-like_fold"/>
</dbReference>
<keyword evidence="7 12" id="KW-0472">Membrane</keyword>
<dbReference type="GO" id="GO:0031348">
    <property type="term" value="P:negative regulation of defense response"/>
    <property type="evidence" value="ECO:0007669"/>
    <property type="project" value="UniProtKB-ARBA"/>
</dbReference>
<dbReference type="Pfam" id="PF07686">
    <property type="entry name" value="V-set"/>
    <property type="match status" value="1"/>
</dbReference>
<dbReference type="GeneTree" id="ENSGT01150000286907"/>
<evidence type="ECO:0000256" key="10">
    <source>
        <dbReference type="ARBA" id="ARBA00023319"/>
    </source>
</evidence>
<dbReference type="Ensembl" id="ENSCLAT00000002629.1">
    <property type="protein sequence ID" value="ENSCLAP00000002576.1"/>
    <property type="gene ID" value="ENSCLAG00000001863.1"/>
</dbReference>
<keyword evidence="10" id="KW-0393">Immunoglobulin domain</keyword>
<keyword evidence="2 12" id="KW-0812">Transmembrane</keyword>
<accession>A0A8C2UN68</accession>
<evidence type="ECO:0000256" key="13">
    <source>
        <dbReference type="SAM" id="SignalP"/>
    </source>
</evidence>
<name>A0A8C2UN68_CHILA</name>
<dbReference type="InterPro" id="IPR051036">
    <property type="entry name" value="SIGLEC"/>
</dbReference>
<evidence type="ECO:0000256" key="11">
    <source>
        <dbReference type="ARBA" id="ARBA00038361"/>
    </source>
</evidence>
<feature type="domain" description="Ig-like" evidence="14">
    <location>
        <begin position="159"/>
        <end position="242"/>
    </location>
</feature>
<keyword evidence="5" id="KW-0130">Cell adhesion</keyword>
<dbReference type="PANTHER" id="PTHR12035">
    <property type="entry name" value="SIALIC ACID BINDING IMMUNOGLOBULIN-LIKE LECTIN"/>
    <property type="match status" value="1"/>
</dbReference>
<dbReference type="PROSITE" id="PS50835">
    <property type="entry name" value="IG_LIKE"/>
    <property type="match status" value="2"/>
</dbReference>
<evidence type="ECO:0000313" key="16">
    <source>
        <dbReference type="Proteomes" id="UP000694398"/>
    </source>
</evidence>
<evidence type="ECO:0000256" key="3">
    <source>
        <dbReference type="ARBA" id="ARBA00022729"/>
    </source>
</evidence>
<evidence type="ECO:0000313" key="15">
    <source>
        <dbReference type="Ensembl" id="ENSCLAP00000002576.1"/>
    </source>
</evidence>
<dbReference type="PANTHER" id="PTHR12035:SF125">
    <property type="entry name" value="SIALIC ACID-BINDING IG-LIKE LECTIN 5"/>
    <property type="match status" value="1"/>
</dbReference>
<evidence type="ECO:0000256" key="5">
    <source>
        <dbReference type="ARBA" id="ARBA00022889"/>
    </source>
</evidence>
<dbReference type="GO" id="GO:0007155">
    <property type="term" value="P:cell adhesion"/>
    <property type="evidence" value="ECO:0007669"/>
    <property type="project" value="UniProtKB-KW"/>
</dbReference>
<dbReference type="SMART" id="SM00409">
    <property type="entry name" value="IG"/>
    <property type="match status" value="2"/>
</dbReference>
<evidence type="ECO:0000256" key="12">
    <source>
        <dbReference type="SAM" id="Phobius"/>
    </source>
</evidence>
<dbReference type="OMA" id="ILWAVEW"/>
<comment type="subcellular location">
    <subcellularLocation>
        <location evidence="1">Membrane</location>
        <topology evidence="1">Single-pass type I membrane protein</topology>
    </subcellularLocation>
</comment>
<feature type="chain" id="PRO_5034273772" description="Ig-like domain-containing protein" evidence="13">
    <location>
        <begin position="17"/>
        <end position="308"/>
    </location>
</feature>
<keyword evidence="16" id="KW-1185">Reference proteome</keyword>
<feature type="domain" description="Ig-like" evidence="14">
    <location>
        <begin position="26"/>
        <end position="130"/>
    </location>
</feature>
<feature type="transmembrane region" description="Helical" evidence="12">
    <location>
        <begin position="265"/>
        <end position="287"/>
    </location>
</feature>
<organism evidence="15 16">
    <name type="scientific">Chinchilla lanigera</name>
    <name type="common">Long-tailed chinchilla</name>
    <name type="synonym">Chinchilla villidera</name>
    <dbReference type="NCBI Taxonomy" id="34839"/>
    <lineage>
        <taxon>Eukaryota</taxon>
        <taxon>Metazoa</taxon>
        <taxon>Chordata</taxon>
        <taxon>Craniata</taxon>
        <taxon>Vertebrata</taxon>
        <taxon>Euteleostomi</taxon>
        <taxon>Mammalia</taxon>
        <taxon>Eutheria</taxon>
        <taxon>Euarchontoglires</taxon>
        <taxon>Glires</taxon>
        <taxon>Rodentia</taxon>
        <taxon>Hystricomorpha</taxon>
        <taxon>Chinchillidae</taxon>
        <taxon>Chinchilla</taxon>
    </lineage>
</organism>
<dbReference type="GO" id="GO:0033691">
    <property type="term" value="F:sialic acid binding"/>
    <property type="evidence" value="ECO:0007669"/>
    <property type="project" value="TreeGrafter"/>
</dbReference>
<feature type="signal peptide" evidence="13">
    <location>
        <begin position="1"/>
        <end position="16"/>
    </location>
</feature>
<reference evidence="15" key="2">
    <citation type="submission" date="2025-09" db="UniProtKB">
        <authorList>
            <consortium name="Ensembl"/>
        </authorList>
    </citation>
    <scope>IDENTIFICATION</scope>
</reference>
<dbReference type="InterPro" id="IPR007110">
    <property type="entry name" value="Ig-like_dom"/>
</dbReference>
<evidence type="ECO:0000256" key="4">
    <source>
        <dbReference type="ARBA" id="ARBA00022734"/>
    </source>
</evidence>
<dbReference type="InterPro" id="IPR036179">
    <property type="entry name" value="Ig-like_dom_sf"/>
</dbReference>
<dbReference type="FunFam" id="2.60.40.10:FF:000829">
    <property type="entry name" value="Sialic acid-binding Ig-like lectin 8"/>
    <property type="match status" value="1"/>
</dbReference>
<dbReference type="SUPFAM" id="SSF48726">
    <property type="entry name" value="Immunoglobulin"/>
    <property type="match status" value="2"/>
</dbReference>
<dbReference type="InterPro" id="IPR013106">
    <property type="entry name" value="Ig_V-set"/>
</dbReference>
<dbReference type="GO" id="GO:0030246">
    <property type="term" value="F:carbohydrate binding"/>
    <property type="evidence" value="ECO:0007669"/>
    <property type="project" value="UniProtKB-KW"/>
</dbReference>
<evidence type="ECO:0000256" key="2">
    <source>
        <dbReference type="ARBA" id="ARBA00022692"/>
    </source>
</evidence>
<keyword evidence="9" id="KW-0325">Glycoprotein</keyword>
<dbReference type="GO" id="GO:0005886">
    <property type="term" value="C:plasma membrane"/>
    <property type="evidence" value="ECO:0007669"/>
    <property type="project" value="TreeGrafter"/>
</dbReference>
<comment type="similarity">
    <text evidence="11">Belongs to the immunoglobulin superfamily. SIGLEC (sialic acid binding Ig-like lectin) family.</text>
</comment>